<evidence type="ECO:0000256" key="4">
    <source>
        <dbReference type="ARBA" id="ARBA00023139"/>
    </source>
</evidence>
<reference evidence="8" key="1">
    <citation type="submission" date="2017-08" db="EMBL/GenBank/DDBJ databases">
        <authorList>
            <person name="Imhoff J.F."/>
            <person name="Rahn T."/>
            <person name="Kuenzel S."/>
            <person name="Neulinger S.C."/>
        </authorList>
    </citation>
    <scope>NUCLEOTIDE SEQUENCE</scope>
    <source>
        <strain evidence="8">DSM 11080</strain>
    </source>
</reference>
<evidence type="ECO:0000256" key="1">
    <source>
        <dbReference type="ARBA" id="ARBA00004459"/>
    </source>
</evidence>
<accession>A0AAJ0U6F8</accession>
<dbReference type="InterPro" id="IPR051407">
    <property type="entry name" value="Bact_OM_lipoprot/Surf_antigen"/>
</dbReference>
<evidence type="ECO:0000256" key="6">
    <source>
        <dbReference type="SAM" id="SignalP"/>
    </source>
</evidence>
<dbReference type="PANTHER" id="PTHR35603:SF1">
    <property type="entry name" value="OUTER MEMBRANE LIPOPROTEIN SLYB"/>
    <property type="match status" value="1"/>
</dbReference>
<dbReference type="PANTHER" id="PTHR35603">
    <property type="match status" value="1"/>
</dbReference>
<sequence length="156" mass="15808">MKRYASLVLVILTSVTTLSLLSGCPASMSASSYTRDQARSAQDVQYGTVQSVRSVRIEGTKSGAGTLAGGAIGGLLGNEVGAGTGRTLATIGGGIAGAVAGSAVEEGVTRQRGLEITVQLDNGRTVAVTQAADESFAPGDRVRVLRDARGTARVVR</sequence>
<reference evidence="8" key="2">
    <citation type="journal article" date="2020" name="Microorganisms">
        <title>Osmotic Adaptation and Compatible Solute Biosynthesis of Phototrophic Bacteria as Revealed from Genome Analyses.</title>
        <authorList>
            <person name="Imhoff J.F."/>
            <person name="Rahn T."/>
            <person name="Kunzel S."/>
            <person name="Keller A."/>
            <person name="Neulinger S.C."/>
        </authorList>
    </citation>
    <scope>NUCLEOTIDE SEQUENCE</scope>
    <source>
        <strain evidence="8">DSM 11080</strain>
    </source>
</reference>
<feature type="chain" id="PRO_5042540165" description="Glycine zipper 2TM domain-containing protein" evidence="6">
    <location>
        <begin position="23"/>
        <end position="156"/>
    </location>
</feature>
<dbReference type="Pfam" id="PF05433">
    <property type="entry name" value="Rick_17kDa_Anti"/>
    <property type="match status" value="1"/>
</dbReference>
<dbReference type="Proteomes" id="UP001296776">
    <property type="component" value="Unassembled WGS sequence"/>
</dbReference>
<dbReference type="RefSeq" id="WP_200347594.1">
    <property type="nucleotide sequence ID" value="NZ_NRSJ01000035.1"/>
</dbReference>
<comment type="caution">
    <text evidence="8">The sequence shown here is derived from an EMBL/GenBank/DDBJ whole genome shotgun (WGS) entry which is preliminary data.</text>
</comment>
<keyword evidence="5" id="KW-0449">Lipoprotein</keyword>
<evidence type="ECO:0000259" key="7">
    <source>
        <dbReference type="Pfam" id="PF05433"/>
    </source>
</evidence>
<dbReference type="PROSITE" id="PS51257">
    <property type="entry name" value="PROKAR_LIPOPROTEIN"/>
    <property type="match status" value="1"/>
</dbReference>
<dbReference type="EMBL" id="NRSJ01000035">
    <property type="protein sequence ID" value="MBK1706141.1"/>
    <property type="molecule type" value="Genomic_DNA"/>
</dbReference>
<organism evidence="8 9">
    <name type="scientific">Halochromatium glycolicum</name>
    <dbReference type="NCBI Taxonomy" id="85075"/>
    <lineage>
        <taxon>Bacteria</taxon>
        <taxon>Pseudomonadati</taxon>
        <taxon>Pseudomonadota</taxon>
        <taxon>Gammaproteobacteria</taxon>
        <taxon>Chromatiales</taxon>
        <taxon>Chromatiaceae</taxon>
        <taxon>Halochromatium</taxon>
    </lineage>
</organism>
<dbReference type="AlphaFoldDB" id="A0AAJ0U6F8"/>
<feature type="domain" description="Glycine zipper 2TM" evidence="7">
    <location>
        <begin position="64"/>
        <end position="105"/>
    </location>
</feature>
<gene>
    <name evidence="8" type="ORF">CKO40_16690</name>
</gene>
<dbReference type="InterPro" id="IPR008816">
    <property type="entry name" value="Gly_zipper_2TM_dom"/>
</dbReference>
<evidence type="ECO:0000256" key="3">
    <source>
        <dbReference type="ARBA" id="ARBA00023136"/>
    </source>
</evidence>
<keyword evidence="3" id="KW-0472">Membrane</keyword>
<evidence type="ECO:0000313" key="9">
    <source>
        <dbReference type="Proteomes" id="UP001296776"/>
    </source>
</evidence>
<feature type="signal peptide" evidence="6">
    <location>
        <begin position="1"/>
        <end position="22"/>
    </location>
</feature>
<keyword evidence="2 6" id="KW-0732">Signal</keyword>
<evidence type="ECO:0000313" key="8">
    <source>
        <dbReference type="EMBL" id="MBK1706141.1"/>
    </source>
</evidence>
<proteinExistence type="predicted"/>
<dbReference type="GO" id="GO:0009279">
    <property type="term" value="C:cell outer membrane"/>
    <property type="evidence" value="ECO:0007669"/>
    <property type="project" value="UniProtKB-SubCell"/>
</dbReference>
<protein>
    <recommendedName>
        <fullName evidence="7">Glycine zipper 2TM domain-containing protein</fullName>
    </recommendedName>
</protein>
<name>A0AAJ0U6F8_9GAMM</name>
<evidence type="ECO:0000256" key="5">
    <source>
        <dbReference type="ARBA" id="ARBA00023288"/>
    </source>
</evidence>
<evidence type="ECO:0000256" key="2">
    <source>
        <dbReference type="ARBA" id="ARBA00022729"/>
    </source>
</evidence>
<comment type="subcellular location">
    <subcellularLocation>
        <location evidence="1">Cell outer membrane</location>
        <topology evidence="1">Lipid-anchor</topology>
    </subcellularLocation>
</comment>
<keyword evidence="9" id="KW-1185">Reference proteome</keyword>
<keyword evidence="4" id="KW-0564">Palmitate</keyword>